<evidence type="ECO:0000259" key="1">
    <source>
        <dbReference type="Pfam" id="PF07693"/>
    </source>
</evidence>
<name>A0A1I4JGS3_9RHOB</name>
<gene>
    <name evidence="2" type="ORF">SAMN04488004_1373</name>
</gene>
<dbReference type="Pfam" id="PF07693">
    <property type="entry name" value="KAP_NTPase"/>
    <property type="match status" value="1"/>
</dbReference>
<feature type="domain" description="KAP NTPase" evidence="1">
    <location>
        <begin position="16"/>
        <end position="78"/>
    </location>
</feature>
<proteinExistence type="predicted"/>
<dbReference type="EMBL" id="FOTF01000037">
    <property type="protein sequence ID" value="SFL65397.1"/>
    <property type="molecule type" value="Genomic_DNA"/>
</dbReference>
<reference evidence="2 3" key="1">
    <citation type="submission" date="2016-10" db="EMBL/GenBank/DDBJ databases">
        <authorList>
            <person name="de Groot N.N."/>
        </authorList>
    </citation>
    <scope>NUCLEOTIDE SEQUENCE [LARGE SCALE GENOMIC DNA]</scope>
    <source>
        <strain evidence="2 3">DSM 16199</strain>
    </source>
</reference>
<dbReference type="Proteomes" id="UP000199550">
    <property type="component" value="Unassembled WGS sequence"/>
</dbReference>
<dbReference type="AlphaFoldDB" id="A0A1I4JGS3"/>
<evidence type="ECO:0000313" key="3">
    <source>
        <dbReference type="Proteomes" id="UP000199550"/>
    </source>
</evidence>
<accession>A0A1I4JGS3</accession>
<dbReference type="OrthoDB" id="88903at2"/>
<organism evidence="2 3">
    <name type="scientific">Loktanella salsilacus</name>
    <dbReference type="NCBI Taxonomy" id="195913"/>
    <lineage>
        <taxon>Bacteria</taxon>
        <taxon>Pseudomonadati</taxon>
        <taxon>Pseudomonadota</taxon>
        <taxon>Alphaproteobacteria</taxon>
        <taxon>Rhodobacterales</taxon>
        <taxon>Roseobacteraceae</taxon>
        <taxon>Loktanella</taxon>
    </lineage>
</organism>
<evidence type="ECO:0000313" key="2">
    <source>
        <dbReference type="EMBL" id="SFL65397.1"/>
    </source>
</evidence>
<sequence>MTRLEEDLKHYASLNAPRYAVLVTGAWGTGKTFQVKECIPEASRVYVSLYGFQSVEQLHAEVFAATRPTQAKTRGFLKNSAARTLAPLDLLSRCASFPRLPMHFLEIN</sequence>
<dbReference type="RefSeq" id="WP_090191841.1">
    <property type="nucleotide sequence ID" value="NZ_FOTF01000037.1"/>
</dbReference>
<dbReference type="STRING" id="195913.SAMN04488004_1373"/>
<dbReference type="InterPro" id="IPR011646">
    <property type="entry name" value="KAP_P-loop"/>
</dbReference>
<keyword evidence="3" id="KW-1185">Reference proteome</keyword>
<protein>
    <submittedName>
        <fullName evidence="2">KAP family P-loop domain-containing protein</fullName>
    </submittedName>
</protein>